<dbReference type="PROSITE" id="PS50157">
    <property type="entry name" value="ZINC_FINGER_C2H2_2"/>
    <property type="match status" value="1"/>
</dbReference>
<evidence type="ECO:0000259" key="2">
    <source>
        <dbReference type="PROSITE" id="PS50157"/>
    </source>
</evidence>
<evidence type="ECO:0000313" key="3">
    <source>
        <dbReference type="EMBL" id="CAG6739132.1"/>
    </source>
</evidence>
<dbReference type="InterPro" id="IPR036236">
    <property type="entry name" value="Znf_C2H2_sf"/>
</dbReference>
<reference evidence="3" key="1">
    <citation type="submission" date="2021-05" db="EMBL/GenBank/DDBJ databases">
        <authorList>
            <person name="Alioto T."/>
            <person name="Alioto T."/>
            <person name="Gomez Garrido J."/>
        </authorList>
    </citation>
    <scope>NUCLEOTIDE SEQUENCE</scope>
</reference>
<organism evidence="3">
    <name type="scientific">Cacopsylla melanoneura</name>
    <dbReference type="NCBI Taxonomy" id="428564"/>
    <lineage>
        <taxon>Eukaryota</taxon>
        <taxon>Metazoa</taxon>
        <taxon>Ecdysozoa</taxon>
        <taxon>Arthropoda</taxon>
        <taxon>Hexapoda</taxon>
        <taxon>Insecta</taxon>
        <taxon>Pterygota</taxon>
        <taxon>Neoptera</taxon>
        <taxon>Paraneoptera</taxon>
        <taxon>Hemiptera</taxon>
        <taxon>Sternorrhyncha</taxon>
        <taxon>Psylloidea</taxon>
        <taxon>Psyllidae</taxon>
        <taxon>Psyllinae</taxon>
        <taxon>Cacopsylla</taxon>
    </lineage>
</organism>
<dbReference type="SUPFAM" id="SSF57667">
    <property type="entry name" value="beta-beta-alpha zinc fingers"/>
    <property type="match status" value="1"/>
</dbReference>
<dbReference type="GO" id="GO:0008270">
    <property type="term" value="F:zinc ion binding"/>
    <property type="evidence" value="ECO:0007669"/>
    <property type="project" value="UniProtKB-KW"/>
</dbReference>
<dbReference type="Gene3D" id="3.30.160.60">
    <property type="entry name" value="Classic Zinc Finger"/>
    <property type="match status" value="1"/>
</dbReference>
<dbReference type="InterPro" id="IPR013087">
    <property type="entry name" value="Znf_C2H2_type"/>
</dbReference>
<feature type="domain" description="C2H2-type" evidence="2">
    <location>
        <begin position="153"/>
        <end position="180"/>
    </location>
</feature>
<accession>A0A8D8Z3K5</accession>
<dbReference type="EMBL" id="HBUF01411462">
    <property type="protein sequence ID" value="CAG6739132.1"/>
    <property type="molecule type" value="Transcribed_RNA"/>
</dbReference>
<keyword evidence="1" id="KW-0863">Zinc-finger</keyword>
<proteinExistence type="predicted"/>
<keyword evidence="1" id="KW-0479">Metal-binding</keyword>
<sequence length="219" mass="25043">MGDTITQITAGGVNIAGRRHYPNYRWWSEYSNLLFEKIHIHKLKNSTHKKRIRLLSIKIPDICSNVFLSDFTISSSRSNSSLFEASSSPVEIRSKLVNQNLTRASWVKPPLSWQTLASTTGMNTQYRGVYKTSTSDLWSLQYSTRAKDISKNSLCCPCGKKYLSKTSYSLHMRLECGKEPQFSCMFCPKRSYQKIALQKHILSKHPEQKGVVKHIMSTV</sequence>
<name>A0A8D8Z3K5_9HEMI</name>
<keyword evidence="1" id="KW-0862">Zinc</keyword>
<dbReference type="EMBL" id="HBUF01411460">
    <property type="protein sequence ID" value="CAG6739130.1"/>
    <property type="molecule type" value="Transcribed_RNA"/>
</dbReference>
<dbReference type="AlphaFoldDB" id="A0A8D8Z3K5"/>
<protein>
    <submittedName>
        <fullName evidence="3">Longitudinals lacking protein, isoforms A/B/D/L</fullName>
    </submittedName>
</protein>
<evidence type="ECO:0000256" key="1">
    <source>
        <dbReference type="PROSITE-ProRule" id="PRU00042"/>
    </source>
</evidence>